<dbReference type="InterPro" id="IPR001789">
    <property type="entry name" value="Sig_transdc_resp-reg_receiver"/>
</dbReference>
<keyword evidence="6" id="KW-0804">Transcription</keyword>
<dbReference type="SMART" id="SM00448">
    <property type="entry name" value="REC"/>
    <property type="match status" value="1"/>
</dbReference>
<evidence type="ECO:0000256" key="3">
    <source>
        <dbReference type="ARBA" id="ARBA00023012"/>
    </source>
</evidence>
<dbReference type="SUPFAM" id="SSF52172">
    <property type="entry name" value="CheY-like"/>
    <property type="match status" value="1"/>
</dbReference>
<evidence type="ECO:0000259" key="10">
    <source>
        <dbReference type="PROSITE" id="PS50110"/>
    </source>
</evidence>
<keyword evidence="2 8" id="KW-0597">Phosphoprotein</keyword>
<dbReference type="SMART" id="SM00862">
    <property type="entry name" value="Trans_reg_C"/>
    <property type="match status" value="1"/>
</dbReference>
<evidence type="ECO:0000256" key="8">
    <source>
        <dbReference type="PROSITE-ProRule" id="PRU00169"/>
    </source>
</evidence>
<dbReference type="GO" id="GO:0032993">
    <property type="term" value="C:protein-DNA complex"/>
    <property type="evidence" value="ECO:0007669"/>
    <property type="project" value="TreeGrafter"/>
</dbReference>
<proteinExistence type="predicted"/>
<evidence type="ECO:0000259" key="11">
    <source>
        <dbReference type="PROSITE" id="PS51755"/>
    </source>
</evidence>
<evidence type="ECO:0000256" key="2">
    <source>
        <dbReference type="ARBA" id="ARBA00022553"/>
    </source>
</evidence>
<dbReference type="Pfam" id="PF00072">
    <property type="entry name" value="Response_reg"/>
    <property type="match status" value="1"/>
</dbReference>
<reference evidence="12" key="2">
    <citation type="submission" date="2021-04" db="EMBL/GenBank/DDBJ databases">
        <authorList>
            <person name="Gilroy R."/>
        </authorList>
    </citation>
    <scope>NUCLEOTIDE SEQUENCE</scope>
    <source>
        <strain evidence="12">ChiBcolR8-3208</strain>
    </source>
</reference>
<dbReference type="PROSITE" id="PS50110">
    <property type="entry name" value="RESPONSE_REGULATORY"/>
    <property type="match status" value="1"/>
</dbReference>
<dbReference type="GO" id="GO:0006355">
    <property type="term" value="P:regulation of DNA-templated transcription"/>
    <property type="evidence" value="ECO:0007669"/>
    <property type="project" value="InterPro"/>
</dbReference>
<dbReference type="InterPro" id="IPR036388">
    <property type="entry name" value="WH-like_DNA-bd_sf"/>
</dbReference>
<dbReference type="AlphaFoldDB" id="A0A9D2RXM8"/>
<evidence type="ECO:0000256" key="6">
    <source>
        <dbReference type="ARBA" id="ARBA00023163"/>
    </source>
</evidence>
<evidence type="ECO:0000313" key="13">
    <source>
        <dbReference type="Proteomes" id="UP000824214"/>
    </source>
</evidence>
<name>A0A9D2RXM8_9FIRM</name>
<dbReference type="GO" id="GO:0000976">
    <property type="term" value="F:transcription cis-regulatory region binding"/>
    <property type="evidence" value="ECO:0007669"/>
    <property type="project" value="TreeGrafter"/>
</dbReference>
<dbReference type="InterPro" id="IPR001867">
    <property type="entry name" value="OmpR/PhoB-type_DNA-bd"/>
</dbReference>
<evidence type="ECO:0000256" key="1">
    <source>
        <dbReference type="ARBA" id="ARBA00018672"/>
    </source>
</evidence>
<dbReference type="EMBL" id="DWXZ01000010">
    <property type="protein sequence ID" value="HJB36573.1"/>
    <property type="molecule type" value="Genomic_DNA"/>
</dbReference>
<dbReference type="Pfam" id="PF00486">
    <property type="entry name" value="Trans_reg_C"/>
    <property type="match status" value="1"/>
</dbReference>
<sequence>MVDFLPFLGFHRGGPPWGRLLASGFFQGGLLRCQGGYNGGNNKDGDGVRLLIAEDDPKMRVALKRLLENNQYVVDSVSDGWSALRYAETAEYDGLILDIAMPGVDGLEVLRQLRSQGVSTPALFLTAMAEIPQRVAGLDAGADDYLSKPCATPELLARVRAMLRRKENYLPDLLTVGGLALNRSTYELSWQGKSQSLSGREFQILEMLMERPGFVVTTNQLLSHVWGWDSDVDCSVVWVHISNIRKKLARLGAPAGIRFLRGAGYVLEVVQ</sequence>
<dbReference type="Gene3D" id="1.10.10.10">
    <property type="entry name" value="Winged helix-like DNA-binding domain superfamily/Winged helix DNA-binding domain"/>
    <property type="match status" value="1"/>
</dbReference>
<dbReference type="Gene3D" id="6.10.250.690">
    <property type="match status" value="1"/>
</dbReference>
<dbReference type="PROSITE" id="PS51755">
    <property type="entry name" value="OMPR_PHOB"/>
    <property type="match status" value="1"/>
</dbReference>
<comment type="function">
    <text evidence="7">May play the central regulatory role in sporulation. It may be an element of the effector pathway responsible for the activation of sporulation genes in response to nutritional stress. Spo0A may act in concert with spo0H (a sigma factor) to control the expression of some genes that are critical to the sporulation process.</text>
</comment>
<feature type="domain" description="OmpR/PhoB-type" evidence="11">
    <location>
        <begin position="171"/>
        <end position="269"/>
    </location>
</feature>
<dbReference type="GO" id="GO:0000156">
    <property type="term" value="F:phosphorelay response regulator activity"/>
    <property type="evidence" value="ECO:0007669"/>
    <property type="project" value="TreeGrafter"/>
</dbReference>
<protein>
    <recommendedName>
        <fullName evidence="1">Stage 0 sporulation protein A homolog</fullName>
    </recommendedName>
</protein>
<organism evidence="12 13">
    <name type="scientific">Candidatus Acutalibacter ornithocaccae</name>
    <dbReference type="NCBI Taxonomy" id="2838416"/>
    <lineage>
        <taxon>Bacteria</taxon>
        <taxon>Bacillati</taxon>
        <taxon>Bacillota</taxon>
        <taxon>Clostridia</taxon>
        <taxon>Eubacteriales</taxon>
        <taxon>Acutalibacteraceae</taxon>
        <taxon>Acutalibacter</taxon>
    </lineage>
</organism>
<evidence type="ECO:0000256" key="9">
    <source>
        <dbReference type="PROSITE-ProRule" id="PRU01091"/>
    </source>
</evidence>
<feature type="DNA-binding region" description="OmpR/PhoB-type" evidence="9">
    <location>
        <begin position="171"/>
        <end position="269"/>
    </location>
</feature>
<evidence type="ECO:0000256" key="4">
    <source>
        <dbReference type="ARBA" id="ARBA00023015"/>
    </source>
</evidence>
<evidence type="ECO:0000256" key="7">
    <source>
        <dbReference type="ARBA" id="ARBA00024867"/>
    </source>
</evidence>
<keyword evidence="5 9" id="KW-0238">DNA-binding</keyword>
<evidence type="ECO:0000313" key="12">
    <source>
        <dbReference type="EMBL" id="HJB36573.1"/>
    </source>
</evidence>
<dbReference type="InterPro" id="IPR039420">
    <property type="entry name" value="WalR-like"/>
</dbReference>
<keyword evidence="3" id="KW-0902">Two-component regulatory system</keyword>
<reference evidence="12" key="1">
    <citation type="journal article" date="2021" name="PeerJ">
        <title>Extensive microbial diversity within the chicken gut microbiome revealed by metagenomics and culture.</title>
        <authorList>
            <person name="Gilroy R."/>
            <person name="Ravi A."/>
            <person name="Getino M."/>
            <person name="Pursley I."/>
            <person name="Horton D.L."/>
            <person name="Alikhan N.F."/>
            <person name="Baker D."/>
            <person name="Gharbi K."/>
            <person name="Hall N."/>
            <person name="Watson M."/>
            <person name="Adriaenssens E.M."/>
            <person name="Foster-Nyarko E."/>
            <person name="Jarju S."/>
            <person name="Secka A."/>
            <person name="Antonio M."/>
            <person name="Oren A."/>
            <person name="Chaudhuri R.R."/>
            <person name="La Ragione R."/>
            <person name="Hildebrand F."/>
            <person name="Pallen M.J."/>
        </authorList>
    </citation>
    <scope>NUCLEOTIDE SEQUENCE</scope>
    <source>
        <strain evidence="12">ChiBcolR8-3208</strain>
    </source>
</reference>
<dbReference type="CDD" id="cd00383">
    <property type="entry name" value="trans_reg_C"/>
    <property type="match status" value="1"/>
</dbReference>
<gene>
    <name evidence="12" type="ORF">H9942_00715</name>
</gene>
<dbReference type="Gene3D" id="3.40.50.2300">
    <property type="match status" value="1"/>
</dbReference>
<dbReference type="GO" id="GO:0005829">
    <property type="term" value="C:cytosol"/>
    <property type="evidence" value="ECO:0007669"/>
    <property type="project" value="TreeGrafter"/>
</dbReference>
<dbReference type="Proteomes" id="UP000824214">
    <property type="component" value="Unassembled WGS sequence"/>
</dbReference>
<feature type="modified residue" description="4-aspartylphosphate" evidence="8">
    <location>
        <position position="98"/>
    </location>
</feature>
<accession>A0A9D2RXM8</accession>
<dbReference type="PANTHER" id="PTHR48111:SF1">
    <property type="entry name" value="TWO-COMPONENT RESPONSE REGULATOR ORR33"/>
    <property type="match status" value="1"/>
</dbReference>
<dbReference type="PANTHER" id="PTHR48111">
    <property type="entry name" value="REGULATOR OF RPOS"/>
    <property type="match status" value="1"/>
</dbReference>
<comment type="caution">
    <text evidence="12">The sequence shown here is derived from an EMBL/GenBank/DDBJ whole genome shotgun (WGS) entry which is preliminary data.</text>
</comment>
<dbReference type="InterPro" id="IPR011006">
    <property type="entry name" value="CheY-like_superfamily"/>
</dbReference>
<keyword evidence="4" id="KW-0805">Transcription regulation</keyword>
<feature type="domain" description="Response regulatory" evidence="10">
    <location>
        <begin position="49"/>
        <end position="163"/>
    </location>
</feature>
<evidence type="ECO:0000256" key="5">
    <source>
        <dbReference type="ARBA" id="ARBA00023125"/>
    </source>
</evidence>